<dbReference type="EMBL" id="JAXOVC010000013">
    <property type="protein sequence ID" value="KAK4494888.1"/>
    <property type="molecule type" value="Genomic_DNA"/>
</dbReference>
<reference evidence="1 2" key="1">
    <citation type="journal article" date="2023" name="G3 (Bethesda)">
        <title>A chromosome-level genome assembly of Zasmidium syzygii isolated from banana leaves.</title>
        <authorList>
            <person name="van Westerhoven A.C."/>
            <person name="Mehrabi R."/>
            <person name="Talebi R."/>
            <person name="Steentjes M.B.F."/>
            <person name="Corcolon B."/>
            <person name="Chong P.A."/>
            <person name="Kema G.H.J."/>
            <person name="Seidl M.F."/>
        </authorList>
    </citation>
    <scope>NUCLEOTIDE SEQUENCE [LARGE SCALE GENOMIC DNA]</scope>
    <source>
        <strain evidence="1 2">P124</strain>
    </source>
</reference>
<keyword evidence="2" id="KW-1185">Reference proteome</keyword>
<proteinExistence type="predicted"/>
<protein>
    <submittedName>
        <fullName evidence="1">Uncharacterized protein</fullName>
    </submittedName>
</protein>
<organism evidence="1 2">
    <name type="scientific">Zasmidium cellare</name>
    <name type="common">Wine cellar mold</name>
    <name type="synonym">Racodium cellare</name>
    <dbReference type="NCBI Taxonomy" id="395010"/>
    <lineage>
        <taxon>Eukaryota</taxon>
        <taxon>Fungi</taxon>
        <taxon>Dikarya</taxon>
        <taxon>Ascomycota</taxon>
        <taxon>Pezizomycotina</taxon>
        <taxon>Dothideomycetes</taxon>
        <taxon>Dothideomycetidae</taxon>
        <taxon>Mycosphaerellales</taxon>
        <taxon>Mycosphaerellaceae</taxon>
        <taxon>Zasmidium</taxon>
    </lineage>
</organism>
<accession>A0ABR0E0Y5</accession>
<evidence type="ECO:0000313" key="1">
    <source>
        <dbReference type="EMBL" id="KAK4494888.1"/>
    </source>
</evidence>
<name>A0ABR0E0Y5_ZASCE</name>
<dbReference type="Proteomes" id="UP001305779">
    <property type="component" value="Unassembled WGS sequence"/>
</dbReference>
<gene>
    <name evidence="1" type="ORF">PRZ48_014244</name>
</gene>
<sequence length="190" mass="21318">MVTTRSQAAAAAIASTASAMKVFEIPELFEMILLEVDTKTLLLSQRAHSIFKNTINSSKKLQRALWLLPPVEKDDEDEDEDAEIEVNPFFLIADEDDENPQPHLPFSLWVFSQDSFSVGLKDESVEIKEGSWQNMILLSPGVSKWAFVREKPMLKFTLVHEQHLAVTAGDIVELVKGAPAWNGTKILVLR</sequence>
<comment type="caution">
    <text evidence="1">The sequence shown here is derived from an EMBL/GenBank/DDBJ whole genome shotgun (WGS) entry which is preliminary data.</text>
</comment>
<evidence type="ECO:0000313" key="2">
    <source>
        <dbReference type="Proteomes" id="UP001305779"/>
    </source>
</evidence>